<organism evidence="1 2">
    <name type="scientific">Kutzneria viridogrisea</name>
    <dbReference type="NCBI Taxonomy" id="47990"/>
    <lineage>
        <taxon>Bacteria</taxon>
        <taxon>Bacillati</taxon>
        <taxon>Actinomycetota</taxon>
        <taxon>Actinomycetes</taxon>
        <taxon>Pseudonocardiales</taxon>
        <taxon>Pseudonocardiaceae</taxon>
        <taxon>Kutzneria</taxon>
    </lineage>
</organism>
<evidence type="ECO:0000313" key="2">
    <source>
        <dbReference type="Proteomes" id="UP000517916"/>
    </source>
</evidence>
<protein>
    <submittedName>
        <fullName evidence="1">Uncharacterized protein</fullName>
    </submittedName>
</protein>
<comment type="caution">
    <text evidence="1">The sequence shown here is derived from an EMBL/GenBank/DDBJ whole genome shotgun (WGS) entry which is preliminary data.</text>
</comment>
<dbReference type="RefSeq" id="WP_025354285.1">
    <property type="nucleotide sequence ID" value="NZ_BAAABQ010000087.1"/>
</dbReference>
<dbReference type="Proteomes" id="UP000517916">
    <property type="component" value="Unassembled WGS sequence"/>
</dbReference>
<sequence>MSDPISATERYKEIAGWLDEAVGRLREQDREKVAELTARLPETQRLVDEAAARERATRAGVRTHWEAVVEDLFHERWMAMTPLPRPNESVPQHELNYYDAEVGRTYEELVEAMRKRSIIPRRRGE</sequence>
<name>A0ABR6BVU3_9PSEU</name>
<proteinExistence type="predicted"/>
<dbReference type="EMBL" id="JACJID010000008">
    <property type="protein sequence ID" value="MBA8930980.1"/>
    <property type="molecule type" value="Genomic_DNA"/>
</dbReference>
<accession>A0ABR6BVU3</accession>
<keyword evidence="2" id="KW-1185">Reference proteome</keyword>
<reference evidence="1 2" key="1">
    <citation type="submission" date="2020-08" db="EMBL/GenBank/DDBJ databases">
        <title>Genomic Encyclopedia of Archaeal and Bacterial Type Strains, Phase II (KMG-II): from individual species to whole genera.</title>
        <authorList>
            <person name="Goeker M."/>
        </authorList>
    </citation>
    <scope>NUCLEOTIDE SEQUENCE [LARGE SCALE GENOMIC DNA]</scope>
    <source>
        <strain evidence="1 2">DSM 43850</strain>
    </source>
</reference>
<evidence type="ECO:0000313" key="1">
    <source>
        <dbReference type="EMBL" id="MBA8930980.1"/>
    </source>
</evidence>
<gene>
    <name evidence="1" type="ORF">BC739_008227</name>
</gene>